<protein>
    <recommendedName>
        <fullName evidence="9">Attacin C-terminal domain-containing protein</fullName>
    </recommendedName>
</protein>
<dbReference type="Proteomes" id="UP001431783">
    <property type="component" value="Unassembled WGS sequence"/>
</dbReference>
<evidence type="ECO:0000259" key="9">
    <source>
        <dbReference type="Pfam" id="PF03769"/>
    </source>
</evidence>
<comment type="caution">
    <text evidence="10">The sequence shown here is derived from an EMBL/GenBank/DDBJ whole genome shotgun (WGS) entry which is preliminary data.</text>
</comment>
<keyword evidence="8" id="KW-0732">Signal</keyword>
<evidence type="ECO:0000256" key="8">
    <source>
        <dbReference type="SAM" id="SignalP"/>
    </source>
</evidence>
<keyword evidence="11" id="KW-1185">Reference proteome</keyword>
<evidence type="ECO:0000256" key="7">
    <source>
        <dbReference type="ARBA" id="ARBA00023022"/>
    </source>
</evidence>
<name>A0AAW1TK69_9CUCU</name>
<evidence type="ECO:0000256" key="4">
    <source>
        <dbReference type="ARBA" id="ARBA00022529"/>
    </source>
</evidence>
<evidence type="ECO:0000313" key="11">
    <source>
        <dbReference type="Proteomes" id="UP001431783"/>
    </source>
</evidence>
<accession>A0AAW1TK69</accession>
<dbReference type="Pfam" id="PF03769">
    <property type="entry name" value="Attacin_C"/>
    <property type="match status" value="1"/>
</dbReference>
<feature type="signal peptide" evidence="8">
    <location>
        <begin position="1"/>
        <end position="17"/>
    </location>
</feature>
<dbReference type="InterPro" id="IPR005521">
    <property type="entry name" value="Attacin_C"/>
</dbReference>
<reference evidence="10 11" key="1">
    <citation type="submission" date="2023-03" db="EMBL/GenBank/DDBJ databases">
        <title>Genome insight into feeding habits of ladybird beetles.</title>
        <authorList>
            <person name="Li H.-S."/>
            <person name="Huang Y.-H."/>
            <person name="Pang H."/>
        </authorList>
    </citation>
    <scope>NUCLEOTIDE SEQUENCE [LARGE SCALE GENOMIC DNA]</scope>
    <source>
        <strain evidence="10">SYSU_2023b</strain>
        <tissue evidence="10">Whole body</tissue>
    </source>
</reference>
<dbReference type="AlphaFoldDB" id="A0AAW1TK69"/>
<evidence type="ECO:0000256" key="1">
    <source>
        <dbReference type="ARBA" id="ARBA00004613"/>
    </source>
</evidence>
<evidence type="ECO:0000256" key="5">
    <source>
        <dbReference type="ARBA" id="ARBA00022588"/>
    </source>
</evidence>
<dbReference type="GO" id="GO:0045087">
    <property type="term" value="P:innate immune response"/>
    <property type="evidence" value="ECO:0007669"/>
    <property type="project" value="UniProtKB-KW"/>
</dbReference>
<feature type="domain" description="Attacin C-terminal" evidence="9">
    <location>
        <begin position="53"/>
        <end position="166"/>
    </location>
</feature>
<feature type="chain" id="PRO_5043799955" description="Attacin C-terminal domain-containing protein" evidence="8">
    <location>
        <begin position="18"/>
        <end position="166"/>
    </location>
</feature>
<proteinExistence type="inferred from homology"/>
<evidence type="ECO:0000256" key="6">
    <source>
        <dbReference type="ARBA" id="ARBA00022859"/>
    </source>
</evidence>
<evidence type="ECO:0000256" key="3">
    <source>
        <dbReference type="ARBA" id="ARBA00022525"/>
    </source>
</evidence>
<comment type="subcellular location">
    <subcellularLocation>
        <location evidence="1">Secreted</location>
    </subcellularLocation>
</comment>
<keyword evidence="3" id="KW-0964">Secreted</keyword>
<keyword evidence="4" id="KW-0929">Antimicrobial</keyword>
<dbReference type="GO" id="GO:0005576">
    <property type="term" value="C:extracellular region"/>
    <property type="evidence" value="ECO:0007669"/>
    <property type="project" value="UniProtKB-SubCell"/>
</dbReference>
<gene>
    <name evidence="10" type="ORF">WA026_009744</name>
</gene>
<evidence type="ECO:0000256" key="2">
    <source>
        <dbReference type="ARBA" id="ARBA00007550"/>
    </source>
</evidence>
<keyword evidence="6" id="KW-0391">Immunity</keyword>
<dbReference type="GO" id="GO:0042742">
    <property type="term" value="P:defense response to bacterium"/>
    <property type="evidence" value="ECO:0007669"/>
    <property type="project" value="UniProtKB-KW"/>
</dbReference>
<organism evidence="10 11">
    <name type="scientific">Henosepilachna vigintioctopunctata</name>
    <dbReference type="NCBI Taxonomy" id="420089"/>
    <lineage>
        <taxon>Eukaryota</taxon>
        <taxon>Metazoa</taxon>
        <taxon>Ecdysozoa</taxon>
        <taxon>Arthropoda</taxon>
        <taxon>Hexapoda</taxon>
        <taxon>Insecta</taxon>
        <taxon>Pterygota</taxon>
        <taxon>Neoptera</taxon>
        <taxon>Endopterygota</taxon>
        <taxon>Coleoptera</taxon>
        <taxon>Polyphaga</taxon>
        <taxon>Cucujiformia</taxon>
        <taxon>Coccinelloidea</taxon>
        <taxon>Coccinellidae</taxon>
        <taxon>Epilachninae</taxon>
        <taxon>Epilachnini</taxon>
        <taxon>Henosepilachna</taxon>
    </lineage>
</organism>
<keyword evidence="7" id="KW-0044">Antibiotic</keyword>
<evidence type="ECO:0000313" key="10">
    <source>
        <dbReference type="EMBL" id="KAK9870784.1"/>
    </source>
</evidence>
<sequence>MFRIILFSTLLCAFASALPLTIAEDEEGVQYLVLPLSREKRQTTYDISKGPQGTTVQLGHKGTIFDDGSHKVTGAGSISKTFNPNSPPTFGGNLGYSHEASGSGLNLGVQKTPGYGTDLGVEGRYNIWREGKATVDAVGSYNRHYGGQFGTTKPNWYGGVEVSIPF</sequence>
<comment type="similarity">
    <text evidence="2">Belongs to the attacin/sarcotoxin-2 family.</text>
</comment>
<dbReference type="EMBL" id="JARQZJ010000004">
    <property type="protein sequence ID" value="KAK9870784.1"/>
    <property type="molecule type" value="Genomic_DNA"/>
</dbReference>
<keyword evidence="5" id="KW-0399">Innate immunity</keyword>